<evidence type="ECO:0000313" key="10">
    <source>
        <dbReference type="EnsemblMetazoa" id="XP_011678571"/>
    </source>
</evidence>
<evidence type="ECO:0000256" key="7">
    <source>
        <dbReference type="ARBA" id="ARBA00023163"/>
    </source>
</evidence>
<keyword evidence="7" id="KW-0804">Transcription</keyword>
<keyword evidence="8" id="KW-0539">Nucleus</keyword>
<evidence type="ECO:0000256" key="8">
    <source>
        <dbReference type="ARBA" id="ARBA00023242"/>
    </source>
</evidence>
<dbReference type="FunFam" id="3.30.890.10:FF:000003">
    <property type="entry name" value="methyl-CpG-binding domain protein 2"/>
    <property type="match status" value="1"/>
</dbReference>
<accession>A0A7M7HI36</accession>
<keyword evidence="3" id="KW-0158">Chromosome</keyword>
<evidence type="ECO:0000259" key="9">
    <source>
        <dbReference type="PROSITE" id="PS50982"/>
    </source>
</evidence>
<dbReference type="Proteomes" id="UP000007110">
    <property type="component" value="Unassembled WGS sequence"/>
</dbReference>
<sequence>MVPMDLPENMDCEERIDTKGLQDCPGLPAGWKREEVIRKSGLSAGKTDVYYYSPCGKKLRSKPQLARFIGDAIDLSAFDFRTGKLLSSGVRKSKRLKNIHFDYSRGTKHDASLVLPIRQTASIFKQPVTLKTNHIKNRTKADPKQDTKETPKQLFWEKRLQGLNACDMTEEILKSMELPDGLISVGPGLTKDNLLQSLASSLHLSSQPILGQVGTQPHLDKNPGVYLNADQPPCLKFMVSEADIRRQEERVKEVRDRLQRVMKGDPEAIQDELDFAEED</sequence>
<dbReference type="InterPro" id="IPR001739">
    <property type="entry name" value="Methyl_CpG_DNA-bd"/>
</dbReference>
<dbReference type="GO" id="GO:0008327">
    <property type="term" value="F:methyl-CpG binding"/>
    <property type="evidence" value="ECO:0000318"/>
    <property type="project" value="GO_Central"/>
</dbReference>
<dbReference type="AlphaFoldDB" id="A0A7M7HI36"/>
<dbReference type="GO" id="GO:0000118">
    <property type="term" value="C:histone deacetylase complex"/>
    <property type="evidence" value="ECO:0007669"/>
    <property type="project" value="UniProtKB-ARBA"/>
</dbReference>
<dbReference type="InterPro" id="IPR016177">
    <property type="entry name" value="DNA-bd_dom_sf"/>
</dbReference>
<dbReference type="FunCoup" id="A0A7M7HI36">
    <property type="interactions" value="1206"/>
</dbReference>
<dbReference type="PANTHER" id="PTHR12396">
    <property type="entry name" value="METHYL-CPG BINDING PROTEIN, MBD"/>
    <property type="match status" value="1"/>
</dbReference>
<dbReference type="GO" id="GO:0000785">
    <property type="term" value="C:chromatin"/>
    <property type="evidence" value="ECO:0007669"/>
    <property type="project" value="UniProtKB-ARBA"/>
</dbReference>
<proteinExistence type="predicted"/>
<dbReference type="OrthoDB" id="10072024at2759"/>
<dbReference type="InterPro" id="IPR025884">
    <property type="entry name" value="MeCpG-bd_2/3_C_dom"/>
</dbReference>
<evidence type="ECO:0000256" key="6">
    <source>
        <dbReference type="ARBA" id="ARBA00023125"/>
    </source>
</evidence>
<dbReference type="Pfam" id="PF16564">
    <property type="entry name" value="MBDa"/>
    <property type="match status" value="1"/>
</dbReference>
<dbReference type="GO" id="GO:0005634">
    <property type="term" value="C:nucleus"/>
    <property type="evidence" value="ECO:0000318"/>
    <property type="project" value="GO_Central"/>
</dbReference>
<dbReference type="InterPro" id="IPR032343">
    <property type="entry name" value="MBD2/MBD3_p55-bd"/>
</dbReference>
<evidence type="ECO:0000256" key="1">
    <source>
        <dbReference type="ARBA" id="ARBA00004123"/>
    </source>
</evidence>
<dbReference type="Pfam" id="PF01429">
    <property type="entry name" value="MBD"/>
    <property type="match status" value="1"/>
</dbReference>
<name>A0A7M7HI36_STRPU</name>
<evidence type="ECO:0000256" key="3">
    <source>
        <dbReference type="ARBA" id="ARBA00022454"/>
    </source>
</evidence>
<keyword evidence="11" id="KW-1185">Reference proteome</keyword>
<keyword evidence="4" id="KW-0597">Phosphoprotein</keyword>
<feature type="domain" description="MBD" evidence="9">
    <location>
        <begin position="17"/>
        <end position="85"/>
    </location>
</feature>
<evidence type="ECO:0000256" key="2">
    <source>
        <dbReference type="ARBA" id="ARBA00004286"/>
    </source>
</evidence>
<dbReference type="PROSITE" id="PS50982">
    <property type="entry name" value="MBD"/>
    <property type="match status" value="1"/>
</dbReference>
<dbReference type="RefSeq" id="XP_011678571.1">
    <property type="nucleotide sequence ID" value="XM_011680269.2"/>
</dbReference>
<dbReference type="GO" id="GO:0000122">
    <property type="term" value="P:negative regulation of transcription by RNA polymerase II"/>
    <property type="evidence" value="ECO:0000318"/>
    <property type="project" value="GO_Central"/>
</dbReference>
<reference evidence="11" key="1">
    <citation type="submission" date="2015-02" db="EMBL/GenBank/DDBJ databases">
        <title>Genome sequencing for Strongylocentrotus purpuratus.</title>
        <authorList>
            <person name="Murali S."/>
            <person name="Liu Y."/>
            <person name="Vee V."/>
            <person name="English A."/>
            <person name="Wang M."/>
            <person name="Skinner E."/>
            <person name="Han Y."/>
            <person name="Muzny D.M."/>
            <person name="Worley K.C."/>
            <person name="Gibbs R.A."/>
        </authorList>
    </citation>
    <scope>NUCLEOTIDE SEQUENCE</scope>
</reference>
<evidence type="ECO:0000313" key="11">
    <source>
        <dbReference type="Proteomes" id="UP000007110"/>
    </source>
</evidence>
<protein>
    <recommendedName>
        <fullName evidence="9">MBD domain-containing protein</fullName>
    </recommendedName>
</protein>
<dbReference type="OMA" id="GKMQIQR"/>
<dbReference type="GO" id="GO:0006346">
    <property type="term" value="P:DNA methylation-dependent constitutive heterochromatin formation"/>
    <property type="evidence" value="ECO:0000318"/>
    <property type="project" value="GO_Central"/>
</dbReference>
<keyword evidence="6" id="KW-0238">DNA-binding</keyword>
<dbReference type="SUPFAM" id="SSF54171">
    <property type="entry name" value="DNA-binding domain"/>
    <property type="match status" value="1"/>
</dbReference>
<keyword evidence="5" id="KW-0805">Transcription regulation</keyword>
<organism evidence="10 11">
    <name type="scientific">Strongylocentrotus purpuratus</name>
    <name type="common">Purple sea urchin</name>
    <dbReference type="NCBI Taxonomy" id="7668"/>
    <lineage>
        <taxon>Eukaryota</taxon>
        <taxon>Metazoa</taxon>
        <taxon>Echinodermata</taxon>
        <taxon>Eleutherozoa</taxon>
        <taxon>Echinozoa</taxon>
        <taxon>Echinoidea</taxon>
        <taxon>Euechinoidea</taxon>
        <taxon>Echinacea</taxon>
        <taxon>Camarodonta</taxon>
        <taxon>Echinidea</taxon>
        <taxon>Strongylocentrotidae</taxon>
        <taxon>Strongylocentrotus</taxon>
    </lineage>
</organism>
<dbReference type="GeneID" id="587853"/>
<comment type="subcellular location">
    <subcellularLocation>
        <location evidence="2">Chromosome</location>
    </subcellularLocation>
    <subcellularLocation>
        <location evidence="1">Nucleus</location>
    </subcellularLocation>
</comment>
<evidence type="ECO:0000256" key="4">
    <source>
        <dbReference type="ARBA" id="ARBA00022553"/>
    </source>
</evidence>
<dbReference type="EnsemblMetazoa" id="XM_011680269">
    <property type="protein sequence ID" value="XP_011678571"/>
    <property type="gene ID" value="LOC587853"/>
</dbReference>
<dbReference type="Gene3D" id="3.30.890.10">
    <property type="entry name" value="Methyl-cpg-binding Protein 2, Chain A"/>
    <property type="match status" value="1"/>
</dbReference>
<evidence type="ECO:0000256" key="5">
    <source>
        <dbReference type="ARBA" id="ARBA00023015"/>
    </source>
</evidence>
<dbReference type="PANTHER" id="PTHR12396:SF0">
    <property type="entry name" value="METHYL-CPG BINDING DOMAIN PROTEIN-LIKE, ISOFORM C"/>
    <property type="match status" value="1"/>
</dbReference>
<dbReference type="CDD" id="cd01396">
    <property type="entry name" value="MeCP2_MBD"/>
    <property type="match status" value="1"/>
</dbReference>
<dbReference type="InParanoid" id="A0A7M7HI36"/>
<dbReference type="Pfam" id="PF14048">
    <property type="entry name" value="MBD_C"/>
    <property type="match status" value="1"/>
</dbReference>
<dbReference type="KEGG" id="spu:587853"/>
<reference evidence="10" key="2">
    <citation type="submission" date="2021-01" db="UniProtKB">
        <authorList>
            <consortium name="EnsemblMetazoa"/>
        </authorList>
    </citation>
    <scope>IDENTIFICATION</scope>
</reference>
<dbReference type="SMART" id="SM00391">
    <property type="entry name" value="MBD"/>
    <property type="match status" value="1"/>
</dbReference>